<feature type="transmembrane region" description="Helical" evidence="3">
    <location>
        <begin position="128"/>
        <end position="147"/>
    </location>
</feature>
<evidence type="ECO:0000313" key="6">
    <source>
        <dbReference type="Proteomes" id="UP001174694"/>
    </source>
</evidence>
<accession>A0AA38VX46</accession>
<feature type="transmembrane region" description="Helical" evidence="3">
    <location>
        <begin position="210"/>
        <end position="230"/>
    </location>
</feature>
<dbReference type="AlphaFoldDB" id="A0AA38VX46"/>
<keyword evidence="6" id="KW-1185">Reference proteome</keyword>
<dbReference type="Proteomes" id="UP001174694">
    <property type="component" value="Unassembled WGS sequence"/>
</dbReference>
<evidence type="ECO:0000256" key="2">
    <source>
        <dbReference type="SAM" id="MobiDB-lite"/>
    </source>
</evidence>
<evidence type="ECO:0000256" key="3">
    <source>
        <dbReference type="SAM" id="Phobius"/>
    </source>
</evidence>
<feature type="transmembrane region" description="Helical" evidence="3">
    <location>
        <begin position="445"/>
        <end position="468"/>
    </location>
</feature>
<comment type="caution">
    <text evidence="5">The sequence shown here is derived from an EMBL/GenBank/DDBJ whole genome shotgun (WGS) entry which is preliminary data.</text>
</comment>
<gene>
    <name evidence="5" type="ORF">NKR23_g3090</name>
</gene>
<organism evidence="5 6">
    <name type="scientific">Pleurostoma richardsiae</name>
    <dbReference type="NCBI Taxonomy" id="41990"/>
    <lineage>
        <taxon>Eukaryota</taxon>
        <taxon>Fungi</taxon>
        <taxon>Dikarya</taxon>
        <taxon>Ascomycota</taxon>
        <taxon>Pezizomycotina</taxon>
        <taxon>Sordariomycetes</taxon>
        <taxon>Sordariomycetidae</taxon>
        <taxon>Calosphaeriales</taxon>
        <taxon>Pleurostomataceae</taxon>
        <taxon>Pleurostoma</taxon>
    </lineage>
</organism>
<keyword evidence="3" id="KW-0812">Transmembrane</keyword>
<feature type="transmembrane region" description="Helical" evidence="3">
    <location>
        <begin position="168"/>
        <end position="190"/>
    </location>
</feature>
<dbReference type="Pfam" id="PF07690">
    <property type="entry name" value="MFS_1"/>
    <property type="match status" value="1"/>
</dbReference>
<evidence type="ECO:0000259" key="4">
    <source>
        <dbReference type="PROSITE" id="PS50850"/>
    </source>
</evidence>
<dbReference type="EMBL" id="JANBVO010000006">
    <property type="protein sequence ID" value="KAJ9151233.1"/>
    <property type="molecule type" value="Genomic_DNA"/>
</dbReference>
<proteinExistence type="predicted"/>
<dbReference type="GO" id="GO:0022857">
    <property type="term" value="F:transmembrane transporter activity"/>
    <property type="evidence" value="ECO:0007669"/>
    <property type="project" value="InterPro"/>
</dbReference>
<protein>
    <submittedName>
        <fullName evidence="5">MFS general substrate transporter</fullName>
    </submittedName>
</protein>
<dbReference type="InterPro" id="IPR020846">
    <property type="entry name" value="MFS_dom"/>
</dbReference>
<feature type="transmembrane region" description="Helical" evidence="3">
    <location>
        <begin position="76"/>
        <end position="96"/>
    </location>
</feature>
<feature type="transmembrane region" description="Helical" evidence="3">
    <location>
        <begin position="358"/>
        <end position="377"/>
    </location>
</feature>
<feature type="transmembrane region" description="Helical" evidence="3">
    <location>
        <begin position="103"/>
        <end position="122"/>
    </location>
</feature>
<keyword evidence="3" id="KW-0472">Membrane</keyword>
<evidence type="ECO:0000256" key="1">
    <source>
        <dbReference type="ARBA" id="ARBA00004141"/>
    </source>
</evidence>
<comment type="subcellular location">
    <subcellularLocation>
        <location evidence="1">Membrane</location>
        <topology evidence="1">Multi-pass membrane protein</topology>
    </subcellularLocation>
</comment>
<dbReference type="PANTHER" id="PTHR23520">
    <property type="entry name" value="TRANSPORTER, PUTATIVE (AFU_ORTHOLOGUE AFUA_3G04000)-RELATED"/>
    <property type="match status" value="1"/>
</dbReference>
<evidence type="ECO:0000313" key="5">
    <source>
        <dbReference type="EMBL" id="KAJ9151233.1"/>
    </source>
</evidence>
<feature type="transmembrane region" description="Helical" evidence="3">
    <location>
        <begin position="330"/>
        <end position="351"/>
    </location>
</feature>
<feature type="transmembrane region" description="Helical" evidence="3">
    <location>
        <begin position="289"/>
        <end position="310"/>
    </location>
</feature>
<dbReference type="InterPro" id="IPR011701">
    <property type="entry name" value="MFS"/>
</dbReference>
<sequence>MAEEHDEPQQRAGHRARRLLAHLLDELGLASLHACPRDVKLLCAQRLVRLFAYGASTLVLVAFLQELGVSRARAGLFMTLTLAGDVAISFALTLFADALGRKAVLALGAVLMAASGVVFALAENYWVLLAAAVFGVISPSGNEIGPFRAIEESVVAHLTPSASRSDVYAWYSLSGTAGTAFGMVTCGWAIHALTTRAAWELVDAYRAVFFGYAALGIVKLMLTLMLTGAVEAEKQPKKVTSAEGDGERAPLLADGNGGQETAVEQQLEDDEPKGRSRLRSLLPDISRESVSVMISLCVLFALDSFASGLAPLSWMTFFFRSQYGLEEGKLGSVFFVTSIVAAASMLVASSLAKRFGNINTMVFTHLPSAIFLALIGVPNDVHLSLAFLVLRACTQSMDVAPRSAFLAAIVLPGERTAVMGTVNVVKTTAQSVGPFITGVLAGRKLFWVAFAAAGTLKACYDLGMLALFKNHEREKADRERVLAQRRGEADEERGSS</sequence>
<dbReference type="SUPFAM" id="SSF103473">
    <property type="entry name" value="MFS general substrate transporter"/>
    <property type="match status" value="1"/>
</dbReference>
<keyword evidence="3" id="KW-1133">Transmembrane helix</keyword>
<feature type="transmembrane region" description="Helical" evidence="3">
    <location>
        <begin position="47"/>
        <end position="64"/>
    </location>
</feature>
<feature type="region of interest" description="Disordered" evidence="2">
    <location>
        <begin position="236"/>
        <end position="274"/>
    </location>
</feature>
<dbReference type="PROSITE" id="PS50850">
    <property type="entry name" value="MFS"/>
    <property type="match status" value="1"/>
</dbReference>
<dbReference type="InterPro" id="IPR036259">
    <property type="entry name" value="MFS_trans_sf"/>
</dbReference>
<feature type="domain" description="Major facilitator superfamily (MFS) profile" evidence="4">
    <location>
        <begin position="38"/>
        <end position="475"/>
    </location>
</feature>
<dbReference type="GO" id="GO:0000329">
    <property type="term" value="C:fungal-type vacuole membrane"/>
    <property type="evidence" value="ECO:0007669"/>
    <property type="project" value="TreeGrafter"/>
</dbReference>
<dbReference type="PANTHER" id="PTHR23520:SF5">
    <property type="entry name" value="TRANSPORTER, PUTATIVE (AFU_ORTHOLOGUE AFUA_3G04000)-RELATED"/>
    <property type="match status" value="1"/>
</dbReference>
<dbReference type="Gene3D" id="1.20.1250.20">
    <property type="entry name" value="MFS general substrate transporter like domains"/>
    <property type="match status" value="1"/>
</dbReference>
<reference evidence="5" key="1">
    <citation type="submission" date="2022-07" db="EMBL/GenBank/DDBJ databases">
        <title>Fungi with potential for degradation of polypropylene.</title>
        <authorList>
            <person name="Gostincar C."/>
        </authorList>
    </citation>
    <scope>NUCLEOTIDE SEQUENCE</scope>
    <source>
        <strain evidence="5">EXF-13308</strain>
    </source>
</reference>
<name>A0AA38VX46_9PEZI</name>